<feature type="compositionally biased region" description="Pro residues" evidence="1">
    <location>
        <begin position="43"/>
        <end position="70"/>
    </location>
</feature>
<sequence>MTGDVQHLSRGCESGARPDRWPQGHGRAIPRYRLHINSDSPTAPAPPTPHPRPPHPGHPGHPPPPGSTPP</sequence>
<dbReference type="InParanoid" id="A0A212FGI3"/>
<dbReference type="AlphaFoldDB" id="A0A212FGI3"/>
<organism evidence="2 3">
    <name type="scientific">Danaus plexippus plexippus</name>
    <dbReference type="NCBI Taxonomy" id="278856"/>
    <lineage>
        <taxon>Eukaryota</taxon>
        <taxon>Metazoa</taxon>
        <taxon>Ecdysozoa</taxon>
        <taxon>Arthropoda</taxon>
        <taxon>Hexapoda</taxon>
        <taxon>Insecta</taxon>
        <taxon>Pterygota</taxon>
        <taxon>Neoptera</taxon>
        <taxon>Endopterygota</taxon>
        <taxon>Lepidoptera</taxon>
        <taxon>Glossata</taxon>
        <taxon>Ditrysia</taxon>
        <taxon>Papilionoidea</taxon>
        <taxon>Nymphalidae</taxon>
        <taxon>Danainae</taxon>
        <taxon>Danaini</taxon>
        <taxon>Danaina</taxon>
        <taxon>Danaus</taxon>
        <taxon>Danaus</taxon>
    </lineage>
</organism>
<evidence type="ECO:0000313" key="3">
    <source>
        <dbReference type="Proteomes" id="UP000007151"/>
    </source>
</evidence>
<protein>
    <submittedName>
        <fullName evidence="2">Uncharacterized protein</fullName>
    </submittedName>
</protein>
<dbReference type="EMBL" id="AGBW02008669">
    <property type="protein sequence ID" value="OWR52838.1"/>
    <property type="molecule type" value="Genomic_DNA"/>
</dbReference>
<accession>A0A212FGI3</accession>
<gene>
    <name evidence="2" type="ORF">KGM_205704</name>
</gene>
<proteinExistence type="predicted"/>
<evidence type="ECO:0000256" key="1">
    <source>
        <dbReference type="SAM" id="MobiDB-lite"/>
    </source>
</evidence>
<reference evidence="2 3" key="1">
    <citation type="journal article" date="2011" name="Cell">
        <title>The monarch butterfly genome yields insights into long-distance migration.</title>
        <authorList>
            <person name="Zhan S."/>
            <person name="Merlin C."/>
            <person name="Boore J.L."/>
            <person name="Reppert S.M."/>
        </authorList>
    </citation>
    <scope>NUCLEOTIDE SEQUENCE [LARGE SCALE GENOMIC DNA]</scope>
    <source>
        <strain evidence="2">F-2</strain>
    </source>
</reference>
<keyword evidence="3" id="KW-1185">Reference proteome</keyword>
<dbReference type="KEGG" id="dpl:KGM_205704"/>
<name>A0A212FGI3_DANPL</name>
<feature type="region of interest" description="Disordered" evidence="1">
    <location>
        <begin position="1"/>
        <end position="70"/>
    </location>
</feature>
<comment type="caution">
    <text evidence="2">The sequence shown here is derived from an EMBL/GenBank/DDBJ whole genome shotgun (WGS) entry which is preliminary data.</text>
</comment>
<evidence type="ECO:0000313" key="2">
    <source>
        <dbReference type="EMBL" id="OWR52838.1"/>
    </source>
</evidence>
<dbReference type="Proteomes" id="UP000007151">
    <property type="component" value="Unassembled WGS sequence"/>
</dbReference>